<dbReference type="SUPFAM" id="SSF48452">
    <property type="entry name" value="TPR-like"/>
    <property type="match status" value="1"/>
</dbReference>
<gene>
    <name evidence="1" type="ORF">METZ01_LOCUS432634</name>
</gene>
<dbReference type="Gene3D" id="1.25.40.10">
    <property type="entry name" value="Tetratricopeptide repeat domain"/>
    <property type="match status" value="1"/>
</dbReference>
<reference evidence="1" key="1">
    <citation type="submission" date="2018-05" db="EMBL/GenBank/DDBJ databases">
        <authorList>
            <person name="Lanie J.A."/>
            <person name="Ng W.-L."/>
            <person name="Kazmierczak K.M."/>
            <person name="Andrzejewski T.M."/>
            <person name="Davidsen T.M."/>
            <person name="Wayne K.J."/>
            <person name="Tettelin H."/>
            <person name="Glass J.I."/>
            <person name="Rusch D."/>
            <person name="Podicherti R."/>
            <person name="Tsui H.-C.T."/>
            <person name="Winkler M.E."/>
        </authorList>
    </citation>
    <scope>NUCLEOTIDE SEQUENCE</scope>
</reference>
<dbReference type="EMBL" id="UINC01173917">
    <property type="protein sequence ID" value="SVD79780.1"/>
    <property type="molecule type" value="Genomic_DNA"/>
</dbReference>
<dbReference type="InterPro" id="IPR011990">
    <property type="entry name" value="TPR-like_helical_dom_sf"/>
</dbReference>
<dbReference type="AlphaFoldDB" id="A0A382Y9I1"/>
<proteinExistence type="predicted"/>
<evidence type="ECO:0000313" key="1">
    <source>
        <dbReference type="EMBL" id="SVD79780.1"/>
    </source>
</evidence>
<organism evidence="1">
    <name type="scientific">marine metagenome</name>
    <dbReference type="NCBI Taxonomy" id="408172"/>
    <lineage>
        <taxon>unclassified sequences</taxon>
        <taxon>metagenomes</taxon>
        <taxon>ecological metagenomes</taxon>
    </lineage>
</organism>
<name>A0A382Y9I1_9ZZZZ</name>
<accession>A0A382Y9I1</accession>
<evidence type="ECO:0008006" key="2">
    <source>
        <dbReference type="Google" id="ProtNLM"/>
    </source>
</evidence>
<protein>
    <recommendedName>
        <fullName evidence="2">Tetratricopeptide repeat protein</fullName>
    </recommendedName>
</protein>
<sequence>MTKLAQLQHPDPMHLEAAAGWIQLGDYDSANDELEKIRAEWRAHPDVLDLRWLIYSHHEQWDACLDIASAIVKMASDRVWGWVHKAYALRRATGGGIEKAKPVLLEAAKLFPGDTV</sequence>